<keyword evidence="2 6" id="KW-0371">Homeobox</keyword>
<dbReference type="InterPro" id="IPR010982">
    <property type="entry name" value="Lambda_DNA-bd_dom_sf"/>
</dbReference>
<dbReference type="GO" id="GO:0005634">
    <property type="term" value="C:nucleus"/>
    <property type="evidence" value="ECO:0007669"/>
    <property type="project" value="UniProtKB-SubCell"/>
</dbReference>
<evidence type="ECO:0000256" key="1">
    <source>
        <dbReference type="ARBA" id="ARBA00004123"/>
    </source>
</evidence>
<dbReference type="SUPFAM" id="SSF47413">
    <property type="entry name" value="lambda repressor-like DNA-binding domains"/>
    <property type="match status" value="1"/>
</dbReference>
<dbReference type="AlphaFoldDB" id="A0A0V1BIA5"/>
<keyword evidence="4" id="KW-0812">Transmembrane</keyword>
<dbReference type="GO" id="GO:0045893">
    <property type="term" value="P:positive regulation of DNA-templated transcription"/>
    <property type="evidence" value="ECO:0007669"/>
    <property type="project" value="InterPro"/>
</dbReference>
<dbReference type="InterPro" id="IPR006899">
    <property type="entry name" value="HNF-1_N"/>
</dbReference>
<name>A0A0V1BIA5_TRISP</name>
<dbReference type="InterPro" id="IPR001356">
    <property type="entry name" value="HD"/>
</dbReference>
<gene>
    <name evidence="6" type="primary">HMBOX1</name>
    <name evidence="6" type="ORF">T01_2447</name>
</gene>
<dbReference type="OrthoDB" id="5856131at2759"/>
<dbReference type="Gene3D" id="1.10.260.40">
    <property type="entry name" value="lambda repressor-like DNA-binding domains"/>
    <property type="match status" value="1"/>
</dbReference>
<keyword evidence="7" id="KW-1185">Reference proteome</keyword>
<accession>A0A0V1BIA5</accession>
<evidence type="ECO:0000259" key="5">
    <source>
        <dbReference type="SMART" id="SM00389"/>
    </source>
</evidence>
<dbReference type="Proteomes" id="UP000054776">
    <property type="component" value="Unassembled WGS sequence"/>
</dbReference>
<comment type="subcellular location">
    <subcellularLocation>
        <location evidence="1 2">Nucleus</location>
    </subcellularLocation>
</comment>
<keyword evidence="4" id="KW-0472">Membrane</keyword>
<comment type="caution">
    <text evidence="6">The sequence shown here is derived from an EMBL/GenBank/DDBJ whole genome shotgun (WGS) entry which is preliminary data.</text>
</comment>
<dbReference type="CDD" id="cd00086">
    <property type="entry name" value="homeodomain"/>
    <property type="match status" value="1"/>
</dbReference>
<keyword evidence="2 6" id="KW-0238">DNA-binding</keyword>
<dbReference type="Pfam" id="PF04814">
    <property type="entry name" value="HNF-1_N"/>
    <property type="match status" value="1"/>
</dbReference>
<evidence type="ECO:0000313" key="6">
    <source>
        <dbReference type="EMBL" id="KRY36654.1"/>
    </source>
</evidence>
<dbReference type="SMART" id="SM00389">
    <property type="entry name" value="HOX"/>
    <property type="match status" value="1"/>
</dbReference>
<dbReference type="PANTHER" id="PTHR14618">
    <property type="entry name" value="HOMEODOX-CONTAINING PROTEIN 1 HMBOX1"/>
    <property type="match status" value="1"/>
</dbReference>
<evidence type="ECO:0000256" key="3">
    <source>
        <dbReference type="SAM" id="MobiDB-lite"/>
    </source>
</evidence>
<dbReference type="Gene3D" id="1.10.10.60">
    <property type="entry name" value="Homeodomain-like"/>
    <property type="match status" value="1"/>
</dbReference>
<evidence type="ECO:0000256" key="4">
    <source>
        <dbReference type="SAM" id="Phobius"/>
    </source>
</evidence>
<dbReference type="Pfam" id="PF00046">
    <property type="entry name" value="Homeodomain"/>
    <property type="match status" value="1"/>
</dbReference>
<evidence type="ECO:0000313" key="7">
    <source>
        <dbReference type="Proteomes" id="UP000054776"/>
    </source>
</evidence>
<organism evidence="6 7">
    <name type="scientific">Trichinella spiralis</name>
    <name type="common">Trichina worm</name>
    <dbReference type="NCBI Taxonomy" id="6334"/>
    <lineage>
        <taxon>Eukaryota</taxon>
        <taxon>Metazoa</taxon>
        <taxon>Ecdysozoa</taxon>
        <taxon>Nematoda</taxon>
        <taxon>Enoplea</taxon>
        <taxon>Dorylaimia</taxon>
        <taxon>Trichinellida</taxon>
        <taxon>Trichinellidae</taxon>
        <taxon>Trichinella</taxon>
    </lineage>
</organism>
<dbReference type="EMBL" id="JYDH01000041">
    <property type="protein sequence ID" value="KRY36654.1"/>
    <property type="molecule type" value="Genomic_DNA"/>
</dbReference>
<feature type="domain" description="Homeobox" evidence="5">
    <location>
        <begin position="300"/>
        <end position="378"/>
    </location>
</feature>
<dbReference type="InterPro" id="IPR040363">
    <property type="entry name" value="HMBOX1"/>
</dbReference>
<dbReference type="InterPro" id="IPR009057">
    <property type="entry name" value="Homeodomain-like_sf"/>
</dbReference>
<sequence length="521" mass="59202">MYRQTHIHACILTHMLTFLHIVLTLKLYLHIHIENLLLLGAATALSVSLKETAMMSTPPLFSVEQVDLVRRIRQTGITIEQIVQFTVVCELIYEALNRLDEELSSQTVSAVATQQYCGQEFSTGCGDLKNGSTPSPQSAPVVDQKSEAILAGLYPYSGLRSVLRKDHLALKSNTANGSSPYPRASNNERRHSVIELTTPEQKAELAELKKKDEEEIINEIREFVSRCQVRQQTIAQMTGISQPYVSKFLSGIAKELSERVRTLMFSWFILCRNRPELIAEMASDANSKVKINASKEFYLPRRERFVFKQAHIDVLERFFNEEPYPNMLKREEIASACNLALQSQHFGNFNPKDLVTEHIVANWFSNRRKEKRRKQFVVDSRAPRRRKSAFMDRISTDCEQHVFISDDTSVQNRILSDSVNCILSNGITEKKNLETCSESNSENIAEQLAAVSSSVLALVNPYEQEEEEEDDEEDVANAHMSADEEKSTQGCLSASDSEINELFCSYFTVSFRVSLMFRLDD</sequence>
<feature type="compositionally biased region" description="Acidic residues" evidence="3">
    <location>
        <begin position="463"/>
        <end position="475"/>
    </location>
</feature>
<dbReference type="PANTHER" id="PTHR14618:SF0">
    <property type="entry name" value="HOMEOBOX-CONTAINING PROTEIN 1"/>
    <property type="match status" value="1"/>
</dbReference>
<dbReference type="SUPFAM" id="SSF46689">
    <property type="entry name" value="Homeodomain-like"/>
    <property type="match status" value="1"/>
</dbReference>
<dbReference type="GO" id="GO:0003691">
    <property type="term" value="F:double-stranded telomeric DNA binding"/>
    <property type="evidence" value="ECO:0007669"/>
    <property type="project" value="InterPro"/>
</dbReference>
<reference evidence="6 7" key="1">
    <citation type="submission" date="2015-01" db="EMBL/GenBank/DDBJ databases">
        <title>Evolution of Trichinella species and genotypes.</title>
        <authorList>
            <person name="Korhonen P.K."/>
            <person name="Edoardo P."/>
            <person name="Giuseppe L.R."/>
            <person name="Gasser R.B."/>
        </authorList>
    </citation>
    <scope>NUCLEOTIDE SEQUENCE [LARGE SCALE GENOMIC DNA]</scope>
    <source>
        <strain evidence="6">ISS3</strain>
    </source>
</reference>
<feature type="transmembrane region" description="Helical" evidence="4">
    <location>
        <begin position="7"/>
        <end position="29"/>
    </location>
</feature>
<proteinExistence type="predicted"/>
<protein>
    <submittedName>
        <fullName evidence="6">Homeobox-containing protein 1</fullName>
    </submittedName>
</protein>
<feature type="region of interest" description="Disordered" evidence="3">
    <location>
        <begin position="461"/>
        <end position="491"/>
    </location>
</feature>
<evidence type="ECO:0000256" key="2">
    <source>
        <dbReference type="RuleBase" id="RU000682"/>
    </source>
</evidence>
<keyword evidence="2" id="KW-0539">Nucleus</keyword>
<keyword evidence="4" id="KW-1133">Transmembrane helix</keyword>